<comment type="similarity">
    <text evidence="2 6">Belongs to the cytochrome c oxidase subunit 3 family.</text>
</comment>
<dbReference type="InterPro" id="IPR000298">
    <property type="entry name" value="Cyt_c_oxidase-like_su3"/>
</dbReference>
<dbReference type="InterPro" id="IPR013833">
    <property type="entry name" value="Cyt_c_oxidase_su3_a-hlx"/>
</dbReference>
<evidence type="ECO:0000256" key="6">
    <source>
        <dbReference type="RuleBase" id="RU003376"/>
    </source>
</evidence>
<keyword evidence="4 7" id="KW-1133">Transmembrane helix</keyword>
<comment type="subcellular location">
    <subcellularLocation>
        <location evidence="6">Cell membrane</location>
        <topology evidence="6">Multi-pass membrane protein</topology>
    </subcellularLocation>
    <subcellularLocation>
        <location evidence="1">Membrane</location>
        <topology evidence="1">Multi-pass membrane protein</topology>
    </subcellularLocation>
</comment>
<keyword evidence="5 7" id="KW-0472">Membrane</keyword>
<evidence type="ECO:0000256" key="5">
    <source>
        <dbReference type="ARBA" id="ARBA00023136"/>
    </source>
</evidence>
<feature type="transmembrane region" description="Helical" evidence="7">
    <location>
        <begin position="158"/>
        <end position="182"/>
    </location>
</feature>
<dbReference type="GO" id="GO:0005886">
    <property type="term" value="C:plasma membrane"/>
    <property type="evidence" value="ECO:0007669"/>
    <property type="project" value="UniProtKB-SubCell"/>
</dbReference>
<dbReference type="PANTHER" id="PTHR11403:SF10">
    <property type="entry name" value="CYTOCHROME C OXIDASE"/>
    <property type="match status" value="1"/>
</dbReference>
<name>A0A937D443_9HYPH</name>
<dbReference type="AlphaFoldDB" id="A0A937D443"/>
<dbReference type="InterPro" id="IPR024791">
    <property type="entry name" value="Cyt_c/ubiquinol_Oxase_su3"/>
</dbReference>
<feature type="transmembrane region" description="Helical" evidence="7">
    <location>
        <begin position="118"/>
        <end position="138"/>
    </location>
</feature>
<feature type="domain" description="Heme-copper oxidase subunit III family profile" evidence="8">
    <location>
        <begin position="1"/>
        <end position="221"/>
    </location>
</feature>
<dbReference type="PROSITE" id="PS50253">
    <property type="entry name" value="COX3"/>
    <property type="match status" value="1"/>
</dbReference>
<dbReference type="Proteomes" id="UP000605848">
    <property type="component" value="Unassembled WGS sequence"/>
</dbReference>
<evidence type="ECO:0000256" key="1">
    <source>
        <dbReference type="ARBA" id="ARBA00004141"/>
    </source>
</evidence>
<sequence>MGVTILFFTGLAVIAVWWLSTQRLTSKPWLEQGPAGEPTGTGVSSVPIAKVGLGVLLAAIGSLFALFISAYFMRMQLADWRPVPKPTLLWINTGVLMLSSAALQWAQAMADRDKVRSVRIALLGAGATALLFIAGQVVAWRQLGDAGYFLTSNPASSFFFLITALHGLHVLGGLAALGRNIIRAWQGRDLPKLRLGLDLCSLYWDFLLLMWLVLFGLLLLS</sequence>
<dbReference type="CDD" id="cd02865">
    <property type="entry name" value="Heme_Cu_Oxidase_III_2"/>
    <property type="match status" value="1"/>
</dbReference>
<accession>A0A937D443</accession>
<evidence type="ECO:0000259" key="8">
    <source>
        <dbReference type="PROSITE" id="PS50253"/>
    </source>
</evidence>
<dbReference type="Gene3D" id="1.20.120.80">
    <property type="entry name" value="Cytochrome c oxidase, subunit III, four-helix bundle"/>
    <property type="match status" value="1"/>
</dbReference>
<dbReference type="PANTHER" id="PTHR11403">
    <property type="entry name" value="CYTOCHROME C OXIDASE SUBUNIT III"/>
    <property type="match status" value="1"/>
</dbReference>
<dbReference type="InterPro" id="IPR035973">
    <property type="entry name" value="Cyt_c_oxidase_su3-like_sf"/>
</dbReference>
<evidence type="ECO:0000256" key="2">
    <source>
        <dbReference type="ARBA" id="ARBA00010581"/>
    </source>
</evidence>
<gene>
    <name evidence="9" type="ORF">JKG68_24580</name>
</gene>
<keyword evidence="10" id="KW-1185">Reference proteome</keyword>
<protein>
    <submittedName>
        <fullName evidence="9">Cytochrome c oxidase subunit 3</fullName>
    </submittedName>
</protein>
<evidence type="ECO:0000256" key="7">
    <source>
        <dbReference type="SAM" id="Phobius"/>
    </source>
</evidence>
<keyword evidence="3 6" id="KW-0812">Transmembrane</keyword>
<organism evidence="9 10">
    <name type="scientific">Microvirga aerilata</name>
    <dbReference type="NCBI Taxonomy" id="670292"/>
    <lineage>
        <taxon>Bacteria</taxon>
        <taxon>Pseudomonadati</taxon>
        <taxon>Pseudomonadota</taxon>
        <taxon>Alphaproteobacteria</taxon>
        <taxon>Hyphomicrobiales</taxon>
        <taxon>Methylobacteriaceae</taxon>
        <taxon>Microvirga</taxon>
    </lineage>
</organism>
<evidence type="ECO:0000256" key="3">
    <source>
        <dbReference type="ARBA" id="ARBA00022692"/>
    </source>
</evidence>
<reference evidence="9" key="1">
    <citation type="submission" date="2021-01" db="EMBL/GenBank/DDBJ databases">
        <title>Microvirga sp.</title>
        <authorList>
            <person name="Kim M.K."/>
        </authorList>
    </citation>
    <scope>NUCLEOTIDE SEQUENCE</scope>
    <source>
        <strain evidence="9">5420S-16</strain>
    </source>
</reference>
<feature type="transmembrane region" description="Helical" evidence="7">
    <location>
        <begin position="6"/>
        <end position="21"/>
    </location>
</feature>
<evidence type="ECO:0000313" key="9">
    <source>
        <dbReference type="EMBL" id="MBL0407115.1"/>
    </source>
</evidence>
<dbReference type="EMBL" id="JAEQMY010000064">
    <property type="protein sequence ID" value="MBL0407115.1"/>
    <property type="molecule type" value="Genomic_DNA"/>
</dbReference>
<feature type="transmembrane region" description="Helical" evidence="7">
    <location>
        <begin position="88"/>
        <end position="106"/>
    </location>
</feature>
<evidence type="ECO:0000256" key="4">
    <source>
        <dbReference type="ARBA" id="ARBA00022989"/>
    </source>
</evidence>
<dbReference type="GO" id="GO:0004129">
    <property type="term" value="F:cytochrome-c oxidase activity"/>
    <property type="evidence" value="ECO:0007669"/>
    <property type="project" value="InterPro"/>
</dbReference>
<feature type="transmembrane region" description="Helical" evidence="7">
    <location>
        <begin position="202"/>
        <end position="220"/>
    </location>
</feature>
<dbReference type="RefSeq" id="WP_202063974.1">
    <property type="nucleotide sequence ID" value="NZ_JAEQMY010000064.1"/>
</dbReference>
<feature type="transmembrane region" description="Helical" evidence="7">
    <location>
        <begin position="51"/>
        <end position="73"/>
    </location>
</feature>
<comment type="caution">
    <text evidence="9">The sequence shown here is derived from an EMBL/GenBank/DDBJ whole genome shotgun (WGS) entry which is preliminary data.</text>
</comment>
<evidence type="ECO:0000313" key="10">
    <source>
        <dbReference type="Proteomes" id="UP000605848"/>
    </source>
</evidence>
<dbReference type="GO" id="GO:0019646">
    <property type="term" value="P:aerobic electron transport chain"/>
    <property type="evidence" value="ECO:0007669"/>
    <property type="project" value="InterPro"/>
</dbReference>
<proteinExistence type="inferred from homology"/>
<dbReference type="Pfam" id="PF00510">
    <property type="entry name" value="COX3"/>
    <property type="match status" value="1"/>
</dbReference>
<dbReference type="SUPFAM" id="SSF81452">
    <property type="entry name" value="Cytochrome c oxidase subunit III-like"/>
    <property type="match status" value="1"/>
</dbReference>